<sequence>LFAAEYATEVETAAEIKRVYRRLITLKLRTQRSLQLFIKNTGQLQVMRLRLLLLQPPVLTNSQLWQSKL</sequence>
<proteinExistence type="predicted"/>
<comment type="caution">
    <text evidence="1">The sequence shown here is derived from an EMBL/GenBank/DDBJ whole genome shotgun (WGS) entry which is preliminary data.</text>
</comment>
<evidence type="ECO:0000313" key="1">
    <source>
        <dbReference type="EMBL" id="ETJ40879.1"/>
    </source>
</evidence>
<protein>
    <submittedName>
        <fullName evidence="1">Uncharacterized protein</fullName>
    </submittedName>
</protein>
<accession>W1YI62</accession>
<dbReference type="AlphaFoldDB" id="W1YI62"/>
<gene>
    <name evidence="1" type="ORF">Q604_UNBC05200G0001</name>
</gene>
<name>W1YI62_9ZZZZ</name>
<dbReference type="EMBL" id="AZMM01005200">
    <property type="protein sequence ID" value="ETJ40879.1"/>
    <property type="molecule type" value="Genomic_DNA"/>
</dbReference>
<feature type="non-terminal residue" evidence="1">
    <location>
        <position position="1"/>
    </location>
</feature>
<organism evidence="1">
    <name type="scientific">human gut metagenome</name>
    <dbReference type="NCBI Taxonomy" id="408170"/>
    <lineage>
        <taxon>unclassified sequences</taxon>
        <taxon>metagenomes</taxon>
        <taxon>organismal metagenomes</taxon>
    </lineage>
</organism>
<reference evidence="1" key="1">
    <citation type="submission" date="2013-12" db="EMBL/GenBank/DDBJ databases">
        <title>A Varibaculum cambriense genome reconstructed from a premature infant gut community with otherwise low bacterial novelty that shifts toward anaerobic metabolism during the third week of life.</title>
        <authorList>
            <person name="Brown C.T."/>
            <person name="Sharon I."/>
            <person name="Thomas B.C."/>
            <person name="Castelle C.J."/>
            <person name="Morowitz M.J."/>
            <person name="Banfield J.F."/>
        </authorList>
    </citation>
    <scope>NUCLEOTIDE SEQUENCE</scope>
</reference>